<comment type="caution">
    <text evidence="1">The sequence shown here is derived from an EMBL/GenBank/DDBJ whole genome shotgun (WGS) entry which is preliminary data.</text>
</comment>
<accession>A0ABW0GTR5</accession>
<dbReference type="EMBL" id="JBHSLL010000006">
    <property type="protein sequence ID" value="MFC5384600.1"/>
    <property type="molecule type" value="Genomic_DNA"/>
</dbReference>
<feature type="non-terminal residue" evidence="1">
    <location>
        <position position="1"/>
    </location>
</feature>
<protein>
    <submittedName>
        <fullName evidence="1">Uncharacterized protein</fullName>
    </submittedName>
</protein>
<evidence type="ECO:0000313" key="2">
    <source>
        <dbReference type="Proteomes" id="UP001596016"/>
    </source>
</evidence>
<gene>
    <name evidence="1" type="ORF">ACFPLB_01315</name>
</gene>
<keyword evidence="2" id="KW-1185">Reference proteome</keyword>
<sequence length="65" mass="7342">AGWSQLSSVRRTAPFEHVPPTSFVRRQIIWRSLGLGLAEYRPRLWVDVMRRACGAASADAGWFVV</sequence>
<evidence type="ECO:0000313" key="1">
    <source>
        <dbReference type="EMBL" id="MFC5384600.1"/>
    </source>
</evidence>
<organism evidence="1 2">
    <name type="scientific">Aquamicrobium segne</name>
    <dbReference type="NCBI Taxonomy" id="469547"/>
    <lineage>
        <taxon>Bacteria</taxon>
        <taxon>Pseudomonadati</taxon>
        <taxon>Pseudomonadota</taxon>
        <taxon>Alphaproteobacteria</taxon>
        <taxon>Hyphomicrobiales</taxon>
        <taxon>Phyllobacteriaceae</taxon>
        <taxon>Aquamicrobium</taxon>
    </lineage>
</organism>
<dbReference type="RefSeq" id="WP_378227449.1">
    <property type="nucleotide sequence ID" value="NZ_JBHSLL010000006.1"/>
</dbReference>
<dbReference type="Proteomes" id="UP001596016">
    <property type="component" value="Unassembled WGS sequence"/>
</dbReference>
<name>A0ABW0GTR5_9HYPH</name>
<reference evidence="2" key="1">
    <citation type="journal article" date="2019" name="Int. J. Syst. Evol. Microbiol.">
        <title>The Global Catalogue of Microorganisms (GCM) 10K type strain sequencing project: providing services to taxonomists for standard genome sequencing and annotation.</title>
        <authorList>
            <consortium name="The Broad Institute Genomics Platform"/>
            <consortium name="The Broad Institute Genome Sequencing Center for Infectious Disease"/>
            <person name="Wu L."/>
            <person name="Ma J."/>
        </authorList>
    </citation>
    <scope>NUCLEOTIDE SEQUENCE [LARGE SCALE GENOMIC DNA]</scope>
    <source>
        <strain evidence="2">CGMCC 4.1415</strain>
    </source>
</reference>
<proteinExistence type="predicted"/>